<dbReference type="SMART" id="SM00487">
    <property type="entry name" value="DEXDc"/>
    <property type="match status" value="1"/>
</dbReference>
<evidence type="ECO:0000256" key="2">
    <source>
        <dbReference type="ARBA" id="ARBA00022801"/>
    </source>
</evidence>
<evidence type="ECO:0000313" key="11">
    <source>
        <dbReference type="Proteomes" id="UP001179280"/>
    </source>
</evidence>
<dbReference type="InterPro" id="IPR036388">
    <property type="entry name" value="WH-like_DNA-bd_sf"/>
</dbReference>
<dbReference type="SMART" id="SM00490">
    <property type="entry name" value="HELICc"/>
    <property type="match status" value="1"/>
</dbReference>
<gene>
    <name evidence="10" type="ORF">JOC54_001502</name>
</gene>
<dbReference type="PROSITE" id="PS51194">
    <property type="entry name" value="HELICASE_CTER"/>
    <property type="match status" value="1"/>
</dbReference>
<dbReference type="Pfam" id="PF16124">
    <property type="entry name" value="RecQ_Zn_bind"/>
    <property type="match status" value="1"/>
</dbReference>
<proteinExistence type="predicted"/>
<dbReference type="Pfam" id="PF00271">
    <property type="entry name" value="Helicase_C"/>
    <property type="match status" value="1"/>
</dbReference>
<dbReference type="RefSeq" id="WP_204465401.1">
    <property type="nucleotide sequence ID" value="NZ_JAFBCV010000003.1"/>
</dbReference>
<dbReference type="GO" id="GO:0016787">
    <property type="term" value="F:hydrolase activity"/>
    <property type="evidence" value="ECO:0007669"/>
    <property type="project" value="UniProtKB-KW"/>
</dbReference>
<dbReference type="PROSITE" id="PS51192">
    <property type="entry name" value="HELICASE_ATP_BIND_1"/>
    <property type="match status" value="1"/>
</dbReference>
<dbReference type="EMBL" id="JAFBCV010000003">
    <property type="protein sequence ID" value="MBM7838271.1"/>
    <property type="molecule type" value="Genomic_DNA"/>
</dbReference>
<keyword evidence="11" id="KW-1185">Reference proteome</keyword>
<keyword evidence="4" id="KW-0067">ATP-binding</keyword>
<dbReference type="InterPro" id="IPR004589">
    <property type="entry name" value="DNA_helicase_ATP-dep_RecQ"/>
</dbReference>
<feature type="domain" description="Helicase C-terminal" evidence="9">
    <location>
        <begin position="214"/>
        <end position="362"/>
    </location>
</feature>
<keyword evidence="2 10" id="KW-0378">Hydrolase</keyword>
<dbReference type="Proteomes" id="UP001179280">
    <property type="component" value="Unassembled WGS sequence"/>
</dbReference>
<dbReference type="InterPro" id="IPR001650">
    <property type="entry name" value="Helicase_C-like"/>
</dbReference>
<accession>A0ABS2STC5</accession>
<dbReference type="CDD" id="cd17920">
    <property type="entry name" value="DEXHc_RecQ"/>
    <property type="match status" value="1"/>
</dbReference>
<dbReference type="PANTHER" id="PTHR13710">
    <property type="entry name" value="DNA HELICASE RECQ FAMILY MEMBER"/>
    <property type="match status" value="1"/>
</dbReference>
<dbReference type="Pfam" id="PF00270">
    <property type="entry name" value="DEAD"/>
    <property type="match status" value="1"/>
</dbReference>
<sequence>MLEHDLYRLFGFRSFKAGQKEIIQTLLDQNDVFAMLPTGRGKSLCYQLPALLTEGLTIVISPLLSLMEDQVQQLKRQGIKQVASLNSFSTWDERRELLDQLHMYKILYTSPEMLQSKELLNRLIPIRIAYLVVDEAHCVSYWGHDFRADYLRIKNVKELLSNPPCLAITATASAFVREDVMTQLALTKPVSFIESVNRSNISLFVEEVSIAKQKVERLCEVLEKAKVPGLIYVQTRAHAESLFLQLRERIPMLKSSYYHGGMPSEERMLIQQQFIEGQLDVVIATSAFGMGLNKSDIRFVVHLHYPLDMASYVQEIGRAGRDNEQSIALVLISPEDYAYAQFFVQRNERSEEEWIAVMNELSKQAVDEQTIVKRLEELQIEQGRTFLYLMELWGIKWNTLREEAKIKNLATKLYRYFKDRQEERLERLKPVVTYINQAESCRRATMLRFFDEEPVLQGQCCDRCGLTLNAFQRDEDAKHDKRFEWQEELNILFGLTEK</sequence>
<dbReference type="InterPro" id="IPR014001">
    <property type="entry name" value="Helicase_ATP-bd"/>
</dbReference>
<dbReference type="InterPro" id="IPR002464">
    <property type="entry name" value="DNA/RNA_helicase_DEAH_CS"/>
</dbReference>
<name>A0ABS2STC5_9BACI</name>
<dbReference type="SUPFAM" id="SSF52540">
    <property type="entry name" value="P-loop containing nucleoside triphosphate hydrolases"/>
    <property type="match status" value="1"/>
</dbReference>
<feature type="domain" description="Helicase ATP-binding" evidence="8">
    <location>
        <begin position="23"/>
        <end position="190"/>
    </location>
</feature>
<dbReference type="InterPro" id="IPR032284">
    <property type="entry name" value="RecQ_Zn-bd"/>
</dbReference>
<evidence type="ECO:0000256" key="4">
    <source>
        <dbReference type="ARBA" id="ARBA00022840"/>
    </source>
</evidence>
<dbReference type="GO" id="GO:0003678">
    <property type="term" value="F:DNA helicase activity"/>
    <property type="evidence" value="ECO:0007669"/>
    <property type="project" value="UniProtKB-EC"/>
</dbReference>
<dbReference type="InterPro" id="IPR011545">
    <property type="entry name" value="DEAD/DEAH_box_helicase_dom"/>
</dbReference>
<keyword evidence="3 10" id="KW-0347">Helicase</keyword>
<comment type="caution">
    <text evidence="10">The sequence shown here is derived from an EMBL/GenBank/DDBJ whole genome shotgun (WGS) entry which is preliminary data.</text>
</comment>
<evidence type="ECO:0000259" key="9">
    <source>
        <dbReference type="PROSITE" id="PS51194"/>
    </source>
</evidence>
<protein>
    <recommendedName>
        <fullName evidence="6">ATP-dependent DNA helicase RecQ</fullName>
    </recommendedName>
    <alternativeName>
        <fullName evidence="7">DNA 3'-5' helicase RecQ</fullName>
    </alternativeName>
</protein>
<keyword evidence="5" id="KW-0238">DNA-binding</keyword>
<dbReference type="PROSITE" id="PS00690">
    <property type="entry name" value="DEAH_ATP_HELICASE"/>
    <property type="match status" value="1"/>
</dbReference>
<dbReference type="InterPro" id="IPR027417">
    <property type="entry name" value="P-loop_NTPase"/>
</dbReference>
<dbReference type="NCBIfam" id="TIGR00614">
    <property type="entry name" value="recQ_fam"/>
    <property type="match status" value="1"/>
</dbReference>
<evidence type="ECO:0000256" key="5">
    <source>
        <dbReference type="ARBA" id="ARBA00023125"/>
    </source>
</evidence>
<keyword evidence="1" id="KW-0547">Nucleotide-binding</keyword>
<evidence type="ECO:0000259" key="8">
    <source>
        <dbReference type="PROSITE" id="PS51192"/>
    </source>
</evidence>
<evidence type="ECO:0000256" key="3">
    <source>
        <dbReference type="ARBA" id="ARBA00022806"/>
    </source>
</evidence>
<evidence type="ECO:0000256" key="6">
    <source>
        <dbReference type="ARBA" id="ARBA00044535"/>
    </source>
</evidence>
<evidence type="ECO:0000256" key="1">
    <source>
        <dbReference type="ARBA" id="ARBA00022741"/>
    </source>
</evidence>
<evidence type="ECO:0000313" key="10">
    <source>
        <dbReference type="EMBL" id="MBM7838271.1"/>
    </source>
</evidence>
<dbReference type="PANTHER" id="PTHR13710:SF84">
    <property type="entry name" value="ATP-DEPENDENT DNA HELICASE RECS-RELATED"/>
    <property type="match status" value="1"/>
</dbReference>
<dbReference type="Gene3D" id="1.10.10.10">
    <property type="entry name" value="Winged helix-like DNA-binding domain superfamily/Winged helix DNA-binding domain"/>
    <property type="match status" value="1"/>
</dbReference>
<evidence type="ECO:0000256" key="7">
    <source>
        <dbReference type="ARBA" id="ARBA00044550"/>
    </source>
</evidence>
<dbReference type="Gene3D" id="3.40.50.300">
    <property type="entry name" value="P-loop containing nucleotide triphosphate hydrolases"/>
    <property type="match status" value="2"/>
</dbReference>
<reference evidence="10" key="1">
    <citation type="submission" date="2021-01" db="EMBL/GenBank/DDBJ databases">
        <title>Genomic Encyclopedia of Type Strains, Phase IV (KMG-IV): sequencing the most valuable type-strain genomes for metagenomic binning, comparative biology and taxonomic classification.</title>
        <authorList>
            <person name="Goeker M."/>
        </authorList>
    </citation>
    <scope>NUCLEOTIDE SEQUENCE</scope>
    <source>
        <strain evidence="10">DSM 21943</strain>
    </source>
</reference>
<organism evidence="10 11">
    <name type="scientific">Shouchella xiaoxiensis</name>
    <dbReference type="NCBI Taxonomy" id="766895"/>
    <lineage>
        <taxon>Bacteria</taxon>
        <taxon>Bacillati</taxon>
        <taxon>Bacillota</taxon>
        <taxon>Bacilli</taxon>
        <taxon>Bacillales</taxon>
        <taxon>Bacillaceae</taxon>
        <taxon>Shouchella</taxon>
    </lineage>
</organism>